<name>A0A832W0J1_9EURY</name>
<reference evidence="3" key="1">
    <citation type="journal article" date="2020" name="bioRxiv">
        <title>A rank-normalized archaeal taxonomy based on genome phylogeny resolves widespread incomplete and uneven classifications.</title>
        <authorList>
            <person name="Rinke C."/>
            <person name="Chuvochina M."/>
            <person name="Mussig A.J."/>
            <person name="Chaumeil P.-A."/>
            <person name="Waite D.W."/>
            <person name="Whitman W.B."/>
            <person name="Parks D.H."/>
            <person name="Hugenholtz P."/>
        </authorList>
    </citation>
    <scope>NUCLEOTIDE SEQUENCE</scope>
    <source>
        <strain evidence="3">UBA12518</strain>
    </source>
</reference>
<dbReference type="SUPFAM" id="SSF55331">
    <property type="entry name" value="Tautomerase/MIF"/>
    <property type="match status" value="1"/>
</dbReference>
<dbReference type="InterPro" id="IPR014347">
    <property type="entry name" value="Tautomerase/MIF_sf"/>
</dbReference>
<comment type="caution">
    <text evidence="3">The sequence shown here is derived from an EMBL/GenBank/DDBJ whole genome shotgun (WGS) entry which is preliminary data.</text>
</comment>
<accession>A0A832W0J1</accession>
<dbReference type="RefSeq" id="WP_052353372.1">
    <property type="nucleotide sequence ID" value="NZ_DUIH01000024.1"/>
</dbReference>
<proteinExistence type="predicted"/>
<dbReference type="GO" id="GO:0016853">
    <property type="term" value="F:isomerase activity"/>
    <property type="evidence" value="ECO:0007669"/>
    <property type="project" value="UniProtKB-KW"/>
</dbReference>
<evidence type="ECO:0000313" key="4">
    <source>
        <dbReference type="Proteomes" id="UP000600363"/>
    </source>
</evidence>
<evidence type="ECO:0000256" key="1">
    <source>
        <dbReference type="ARBA" id="ARBA00023235"/>
    </source>
</evidence>
<dbReference type="EMBL" id="DUIH01000024">
    <property type="protein sequence ID" value="HIH70429.1"/>
    <property type="molecule type" value="Genomic_DNA"/>
</dbReference>
<dbReference type="Proteomes" id="UP000600363">
    <property type="component" value="Unassembled WGS sequence"/>
</dbReference>
<sequence>MPVITVDGPTIEDIEVKRALVEELTRAAARAYGLPEQAIIVLIKESSPENVGVGGRLVCDRYER</sequence>
<keyword evidence="1" id="KW-0413">Isomerase</keyword>
<dbReference type="SMR" id="A0A832W0J1"/>
<dbReference type="NCBIfam" id="NF041920">
    <property type="entry name" value="DmpI"/>
    <property type="match status" value="1"/>
</dbReference>
<protein>
    <submittedName>
        <fullName evidence="3">4-oxalocrotonate tautomerase</fullName>
    </submittedName>
</protein>
<gene>
    <name evidence="3" type="ORF">HA299_07500</name>
</gene>
<dbReference type="Pfam" id="PF01361">
    <property type="entry name" value="Tautomerase"/>
    <property type="match status" value="1"/>
</dbReference>
<evidence type="ECO:0000259" key="2">
    <source>
        <dbReference type="Pfam" id="PF01361"/>
    </source>
</evidence>
<feature type="domain" description="4-oxalocrotonate tautomerase-like" evidence="2">
    <location>
        <begin position="2"/>
        <end position="60"/>
    </location>
</feature>
<dbReference type="Gene3D" id="3.30.429.10">
    <property type="entry name" value="Macrophage Migration Inhibitory Factor"/>
    <property type="match status" value="1"/>
</dbReference>
<evidence type="ECO:0000313" key="3">
    <source>
        <dbReference type="EMBL" id="HIH70429.1"/>
    </source>
</evidence>
<dbReference type="AlphaFoldDB" id="A0A832W0J1"/>
<organism evidence="3 4">
    <name type="scientific">Methermicoccus shengliensis</name>
    <dbReference type="NCBI Taxonomy" id="660064"/>
    <lineage>
        <taxon>Archaea</taxon>
        <taxon>Methanobacteriati</taxon>
        <taxon>Methanobacteriota</taxon>
        <taxon>Stenosarchaea group</taxon>
        <taxon>Methanomicrobia</taxon>
        <taxon>Methanosarcinales</taxon>
        <taxon>Methermicoccaceae</taxon>
        <taxon>Methermicoccus</taxon>
    </lineage>
</organism>
<dbReference type="InterPro" id="IPR004370">
    <property type="entry name" value="4-OT-like_dom"/>
</dbReference>